<feature type="transmembrane region" description="Helical" evidence="1">
    <location>
        <begin position="114"/>
        <end position="134"/>
    </location>
</feature>
<sequence>MEKKIVSISPQDLKKRLQAEGVELIDVRGELEFAQEHIKGARLVPLDKVASYDFSEISDKAVVFLCRSGQRTSMASELLSLTPFKEIMLLEGGLMAWISAGLPTRKLTKAPIDIMRQVQVIAGSLVLLGVLLGLTVHSGFLFIAAFVGAGLALAGLTGFCGMARILAVMPWNRVTSG</sequence>
<dbReference type="SUPFAM" id="SSF52821">
    <property type="entry name" value="Rhodanese/Cell cycle control phosphatase"/>
    <property type="match status" value="1"/>
</dbReference>
<feature type="transmembrane region" description="Helical" evidence="1">
    <location>
        <begin position="140"/>
        <end position="163"/>
    </location>
</feature>
<dbReference type="SMART" id="SM00450">
    <property type="entry name" value="RHOD"/>
    <property type="match status" value="1"/>
</dbReference>
<comment type="caution">
    <text evidence="3">The sequence shown here is derived from an EMBL/GenBank/DDBJ whole genome shotgun (WGS) entry which is preliminary data.</text>
</comment>
<protein>
    <submittedName>
        <fullName evidence="3">Rhodanese family protein</fullName>
    </submittedName>
</protein>
<evidence type="ECO:0000313" key="4">
    <source>
        <dbReference type="Proteomes" id="UP001069802"/>
    </source>
</evidence>
<keyword evidence="1" id="KW-0472">Membrane</keyword>
<dbReference type="InterPro" id="IPR021309">
    <property type="entry name" value="YgaP-like_TM"/>
</dbReference>
<dbReference type="Pfam" id="PF00581">
    <property type="entry name" value="Rhodanese"/>
    <property type="match status" value="1"/>
</dbReference>
<name>A0ABT4LK99_9PROT</name>
<dbReference type="Pfam" id="PF11127">
    <property type="entry name" value="YgaP-like_TM"/>
    <property type="match status" value="1"/>
</dbReference>
<dbReference type="PANTHER" id="PTHR43031:SF1">
    <property type="entry name" value="PYRIDINE NUCLEOTIDE-DISULPHIDE OXIDOREDUCTASE"/>
    <property type="match status" value="1"/>
</dbReference>
<evidence type="ECO:0000259" key="2">
    <source>
        <dbReference type="PROSITE" id="PS50206"/>
    </source>
</evidence>
<dbReference type="RefSeq" id="WP_269423678.1">
    <property type="nucleotide sequence ID" value="NZ_JAPWGY010000003.1"/>
</dbReference>
<keyword evidence="1" id="KW-1133">Transmembrane helix</keyword>
<dbReference type="Gene3D" id="6.10.140.1340">
    <property type="match status" value="1"/>
</dbReference>
<feature type="domain" description="Rhodanese" evidence="2">
    <location>
        <begin position="18"/>
        <end position="106"/>
    </location>
</feature>
<reference evidence="3" key="1">
    <citation type="submission" date="2022-12" db="EMBL/GenBank/DDBJ databases">
        <title>Bacterial isolates from different developmental stages of Nematostella vectensis.</title>
        <authorList>
            <person name="Fraune S."/>
        </authorList>
    </citation>
    <scope>NUCLEOTIDE SEQUENCE</scope>
    <source>
        <strain evidence="3">G21630-S1</strain>
    </source>
</reference>
<evidence type="ECO:0000256" key="1">
    <source>
        <dbReference type="SAM" id="Phobius"/>
    </source>
</evidence>
<proteinExistence type="predicted"/>
<keyword evidence="4" id="KW-1185">Reference proteome</keyword>
<organism evidence="3 4">
    <name type="scientific">Kiloniella laminariae</name>
    <dbReference type="NCBI Taxonomy" id="454162"/>
    <lineage>
        <taxon>Bacteria</taxon>
        <taxon>Pseudomonadati</taxon>
        <taxon>Pseudomonadota</taxon>
        <taxon>Alphaproteobacteria</taxon>
        <taxon>Rhodospirillales</taxon>
        <taxon>Kiloniellaceae</taxon>
        <taxon>Kiloniella</taxon>
    </lineage>
</organism>
<dbReference type="PANTHER" id="PTHR43031">
    <property type="entry name" value="FAD-DEPENDENT OXIDOREDUCTASE"/>
    <property type="match status" value="1"/>
</dbReference>
<keyword evidence="1" id="KW-0812">Transmembrane</keyword>
<evidence type="ECO:0000313" key="3">
    <source>
        <dbReference type="EMBL" id="MCZ4281529.1"/>
    </source>
</evidence>
<dbReference type="Gene3D" id="3.40.250.10">
    <property type="entry name" value="Rhodanese-like domain"/>
    <property type="match status" value="1"/>
</dbReference>
<dbReference type="EMBL" id="JAPWGY010000003">
    <property type="protein sequence ID" value="MCZ4281529.1"/>
    <property type="molecule type" value="Genomic_DNA"/>
</dbReference>
<dbReference type="InterPro" id="IPR036873">
    <property type="entry name" value="Rhodanese-like_dom_sf"/>
</dbReference>
<dbReference type="InterPro" id="IPR001763">
    <property type="entry name" value="Rhodanese-like_dom"/>
</dbReference>
<dbReference type="PROSITE" id="PS50206">
    <property type="entry name" value="RHODANESE_3"/>
    <property type="match status" value="1"/>
</dbReference>
<dbReference type="InterPro" id="IPR050229">
    <property type="entry name" value="GlpE_sulfurtransferase"/>
</dbReference>
<accession>A0ABT4LK99</accession>
<dbReference type="Proteomes" id="UP001069802">
    <property type="component" value="Unassembled WGS sequence"/>
</dbReference>
<gene>
    <name evidence="3" type="ORF">O4H49_12120</name>
</gene>